<evidence type="ECO:0000259" key="7">
    <source>
        <dbReference type="Pfam" id="PF07669"/>
    </source>
</evidence>
<dbReference type="Pfam" id="PF07669">
    <property type="entry name" value="Eco57I"/>
    <property type="match status" value="1"/>
</dbReference>
<keyword evidence="10" id="KW-1185">Reference proteome</keyword>
<keyword evidence="2 9" id="KW-0489">Methyltransferase</keyword>
<dbReference type="GO" id="GO:0009007">
    <property type="term" value="F:site-specific DNA-methyltransferase (adenine-specific) activity"/>
    <property type="evidence" value="ECO:0007669"/>
    <property type="project" value="UniProtKB-EC"/>
</dbReference>
<sequence>MACDGCEAGHRTPTDCRLRITDNGRRDTVIDRTALLKDLIKQVKAVEVDLGKQVRDGEALLKPLRTEYEKARKAADAARKAAKASGNPAEALPEPPKWDEWLETRLLDGVSGGLSADRVEQIRAGESVAGKLRAEYDEAFKLGRTAATWSAWLDERVTQVAVAWVLGTVFVRFCEDNRLIPEPYLTGGEAERRDLAEARYAQYVDEDADPTYRGWLERAFAELGAGQAGKLLFDQERNPLYQIPLSHDGARALVEFWRERAEGVSGAGGGGEGGGVGGDLLVHDFTDPLNADGTEGWDTRFLGDLYQDLSEAARKTYALLQTPEFVEEFILDRTMDPVVRELGGRFGELKMIDPTCGSGHFVLGTFRRLVRLWGERRPDVGAHERVKAALESVHGVDINPFAVAIARFRLLVAAMAAARVRTLAEAGRYDWPISLAVGDSLIKARQLELTLVGEDSGDPLAEFAYATEDVHEFPGILEQGRYDVVVGNPPYITVKDKKLNALYRELYASCAGKYALSVPFAERFFQLAKVGGSGGAGYGMVGQITSNSFMKREFGIKLIDEYFAHKVELTEVIDTSGVYIPGHGTPTVILVGRRKLGSGRAELIRTVRSVQGEPSAPERAEDGLVWRAIVQQIDDPGSVSKWVSVGDLGRHQYFGKQPWILSDGGLEMVDQLNMASKSRLSSFTSRLGVFGMTNADDIMLMTRAAWLRRGGEPDFGKDLVLGDELRDWEHYGETYAFFPYFEDLRLRELPSNSNAYRWLWPGRTVMGSRATFSKGTYFSDGRTWYEWHQTTPSPGAHEWTITFAFVATHNHFVLDKGGKVFKHSAPVIKLKNSSSAEEYFNLLGLLNSSTICFWMKQVNYGNGGDPIGGDGARVSAQPWSERYQFSSNPMRSLPLPEAYPVTLAAALDDLARVLAVTAASAVSASKIPTGLSVREAHAEWESTRAKMIALQEELDWQVYSLYKLHTEDLRAPEVDVPELALGERAFEIVLARRVEKGEASGEWFKRHHSTPITTLPDHWSDAYKAVVQKRIDVIESSRAIGMVERPEYKRRWATEGWDVLQERALKSWLLDRIENRDHWFQDGQPTLLTRAQLTSTLSLDEDFVSVAELYAPRQELATVVADLLADEHVPFLAALRYKPAALKKRADWEHVWDLQRQEDAAPDEPAKRKIRDAIPVPPKYTSADFLKPSYWKARGKLDVPKERFISYATGAISGAPNLFGWAGWDHREQAQALATYFTNHGELSSEEMTPLLAGLLELQPWLTQWHDEYDPTYSGSPAAFFAGYRATMQGEHGLTDDDLRSWRPAPAARRGRRPSQG</sequence>
<keyword evidence="4" id="KW-0949">S-adenosyl-L-methionine</keyword>
<evidence type="ECO:0000256" key="5">
    <source>
        <dbReference type="ARBA" id="ARBA00047942"/>
    </source>
</evidence>
<dbReference type="EC" id="2.1.1.72" evidence="1"/>
<name>A0A370B3C1_9ACTN</name>
<dbReference type="GO" id="GO:0003676">
    <property type="term" value="F:nucleic acid binding"/>
    <property type="evidence" value="ECO:0007669"/>
    <property type="project" value="InterPro"/>
</dbReference>
<evidence type="ECO:0000259" key="8">
    <source>
        <dbReference type="Pfam" id="PF22654"/>
    </source>
</evidence>
<dbReference type="NCBIfam" id="NF033451">
    <property type="entry name" value="BREX_2_MTaseX"/>
    <property type="match status" value="1"/>
</dbReference>
<evidence type="ECO:0000313" key="10">
    <source>
        <dbReference type="Proteomes" id="UP000253741"/>
    </source>
</evidence>
<dbReference type="InterPro" id="IPR050953">
    <property type="entry name" value="N4_N6_ade-DNA_methylase"/>
</dbReference>
<dbReference type="Proteomes" id="UP000253741">
    <property type="component" value="Unassembled WGS sequence"/>
</dbReference>
<dbReference type="GO" id="GO:0032259">
    <property type="term" value="P:methylation"/>
    <property type="evidence" value="ECO:0007669"/>
    <property type="project" value="UniProtKB-KW"/>
</dbReference>
<dbReference type="PRINTS" id="PR00507">
    <property type="entry name" value="N12N6MTFRASE"/>
</dbReference>
<dbReference type="SUPFAM" id="SSF53335">
    <property type="entry name" value="S-adenosyl-L-methionine-dependent methyltransferases"/>
    <property type="match status" value="1"/>
</dbReference>
<dbReference type="Gene3D" id="3.40.50.150">
    <property type="entry name" value="Vaccinia Virus protein VP39"/>
    <property type="match status" value="1"/>
</dbReference>
<comment type="catalytic activity">
    <reaction evidence="5">
        <text>a 2'-deoxyadenosine in DNA + S-adenosyl-L-methionine = an N(6)-methyl-2'-deoxyadenosine in DNA + S-adenosyl-L-homocysteine + H(+)</text>
        <dbReference type="Rhea" id="RHEA:15197"/>
        <dbReference type="Rhea" id="RHEA-COMP:12418"/>
        <dbReference type="Rhea" id="RHEA-COMP:12419"/>
        <dbReference type="ChEBI" id="CHEBI:15378"/>
        <dbReference type="ChEBI" id="CHEBI:57856"/>
        <dbReference type="ChEBI" id="CHEBI:59789"/>
        <dbReference type="ChEBI" id="CHEBI:90615"/>
        <dbReference type="ChEBI" id="CHEBI:90616"/>
        <dbReference type="EC" id="2.1.1.72"/>
    </reaction>
</comment>
<evidence type="ECO:0000256" key="2">
    <source>
        <dbReference type="ARBA" id="ARBA00022603"/>
    </source>
</evidence>
<dbReference type="GO" id="GO:0006304">
    <property type="term" value="P:DNA modification"/>
    <property type="evidence" value="ECO:0007669"/>
    <property type="project" value="InterPro"/>
</dbReference>
<feature type="domain" description="DUF7008" evidence="8">
    <location>
        <begin position="947"/>
        <end position="1313"/>
    </location>
</feature>
<keyword evidence="3 9" id="KW-0808">Transferase</keyword>
<gene>
    <name evidence="9" type="primary">pglX</name>
    <name evidence="9" type="ORF">DVH02_30580</name>
</gene>
<dbReference type="EMBL" id="QQNA01000316">
    <property type="protein sequence ID" value="RDG34236.1"/>
    <property type="molecule type" value="Genomic_DNA"/>
</dbReference>
<dbReference type="PANTHER" id="PTHR33841">
    <property type="entry name" value="DNA METHYLTRANSFERASE YEEA-RELATED"/>
    <property type="match status" value="1"/>
</dbReference>
<dbReference type="InterPro" id="IPR054277">
    <property type="entry name" value="DUF7008"/>
</dbReference>
<evidence type="ECO:0000256" key="4">
    <source>
        <dbReference type="ARBA" id="ARBA00022691"/>
    </source>
</evidence>
<evidence type="ECO:0000256" key="3">
    <source>
        <dbReference type="ARBA" id="ARBA00022679"/>
    </source>
</evidence>
<accession>A0A370B3C1</accession>
<organism evidence="9 10">
    <name type="scientific">Streptomyces corynorhini</name>
    <dbReference type="NCBI Taxonomy" id="2282652"/>
    <lineage>
        <taxon>Bacteria</taxon>
        <taxon>Bacillati</taxon>
        <taxon>Actinomycetota</taxon>
        <taxon>Actinomycetes</taxon>
        <taxon>Kitasatosporales</taxon>
        <taxon>Streptomycetaceae</taxon>
        <taxon>Streptomyces</taxon>
    </lineage>
</organism>
<evidence type="ECO:0000313" key="9">
    <source>
        <dbReference type="EMBL" id="RDG34236.1"/>
    </source>
</evidence>
<dbReference type="OrthoDB" id="4280289at2"/>
<evidence type="ECO:0000256" key="1">
    <source>
        <dbReference type="ARBA" id="ARBA00011900"/>
    </source>
</evidence>
<dbReference type="Pfam" id="PF22654">
    <property type="entry name" value="DUF7008"/>
    <property type="match status" value="1"/>
</dbReference>
<proteinExistence type="predicted"/>
<protein>
    <recommendedName>
        <fullName evidence="1">site-specific DNA-methyltransferase (adenine-specific)</fullName>
        <ecNumber evidence="1">2.1.1.72</ecNumber>
    </recommendedName>
</protein>
<dbReference type="PROSITE" id="PS00092">
    <property type="entry name" value="N6_MTASE"/>
    <property type="match status" value="1"/>
</dbReference>
<comment type="caution">
    <text evidence="9">The sequence shown here is derived from an EMBL/GenBank/DDBJ whole genome shotgun (WGS) entry which is preliminary data.</text>
</comment>
<dbReference type="InterPro" id="IPR002052">
    <property type="entry name" value="DNA_methylase_N6_adenine_CS"/>
</dbReference>
<dbReference type="PANTHER" id="PTHR33841:SF1">
    <property type="entry name" value="DNA METHYLTRANSFERASE A"/>
    <property type="match status" value="1"/>
</dbReference>
<feature type="domain" description="Type II methyltransferase M.TaqI-like" evidence="7">
    <location>
        <begin position="392"/>
        <end position="575"/>
    </location>
</feature>
<reference evidence="9 10" key="1">
    <citation type="submission" date="2018-07" db="EMBL/GenBank/DDBJ databases">
        <title>Streptomyces species from bats.</title>
        <authorList>
            <person name="Dunlap C."/>
        </authorList>
    </citation>
    <scope>NUCLEOTIDE SEQUENCE [LARGE SCALE GENOMIC DNA]</scope>
    <source>
        <strain evidence="9 10">AC230</strain>
    </source>
</reference>
<dbReference type="InterPro" id="IPR011639">
    <property type="entry name" value="MethylTrfase_TaqI-like_dom"/>
</dbReference>
<feature type="region of interest" description="Disordered" evidence="6">
    <location>
        <begin position="1295"/>
        <end position="1317"/>
    </location>
</feature>
<dbReference type="InterPro" id="IPR029063">
    <property type="entry name" value="SAM-dependent_MTases_sf"/>
</dbReference>
<evidence type="ECO:0000256" key="6">
    <source>
        <dbReference type="SAM" id="MobiDB-lite"/>
    </source>
</evidence>